<dbReference type="InterPro" id="IPR038157">
    <property type="entry name" value="FeoA_core_dom"/>
</dbReference>
<dbReference type="InterPro" id="IPR007167">
    <property type="entry name" value="Fe-transptr_FeoA-like"/>
</dbReference>
<reference evidence="3 4" key="1">
    <citation type="submission" date="2020-12" db="EMBL/GenBank/DDBJ databases">
        <title>Sphingomonas sp.</title>
        <authorList>
            <person name="Kim M.K."/>
        </authorList>
    </citation>
    <scope>NUCLEOTIDE SEQUENCE [LARGE SCALE GENOMIC DNA]</scope>
    <source>
        <strain evidence="3 4">BT552</strain>
    </source>
</reference>
<proteinExistence type="predicted"/>
<dbReference type="InterPro" id="IPR008988">
    <property type="entry name" value="Transcriptional_repressor_C"/>
</dbReference>
<dbReference type="SMART" id="SM00899">
    <property type="entry name" value="FeoA"/>
    <property type="match status" value="1"/>
</dbReference>
<gene>
    <name evidence="3" type="ORF">ILT43_11015</name>
</gene>
<dbReference type="RefSeq" id="WP_204199016.1">
    <property type="nucleotide sequence ID" value="NZ_JAFEMC010000003.1"/>
</dbReference>
<keyword evidence="4" id="KW-1185">Reference proteome</keyword>
<sequence>MVPDRLDTLPRHRRALIAAIDWTRLADPEARRLRELGFDEGVGVEVLHRASIGGGPIACRIGRMTVALRRAVAASIHVAPLAG</sequence>
<evidence type="ECO:0000256" key="1">
    <source>
        <dbReference type="ARBA" id="ARBA00023004"/>
    </source>
</evidence>
<keyword evidence="1" id="KW-0408">Iron</keyword>
<evidence type="ECO:0000313" key="4">
    <source>
        <dbReference type="Proteomes" id="UP000763641"/>
    </source>
</evidence>
<evidence type="ECO:0000259" key="2">
    <source>
        <dbReference type="SMART" id="SM00899"/>
    </source>
</evidence>
<accession>A0ABS2D7K8</accession>
<dbReference type="Proteomes" id="UP000763641">
    <property type="component" value="Unassembled WGS sequence"/>
</dbReference>
<name>A0ABS2D7K8_9SPHN</name>
<evidence type="ECO:0000313" key="3">
    <source>
        <dbReference type="EMBL" id="MBM6576906.1"/>
    </source>
</evidence>
<dbReference type="Pfam" id="PF04023">
    <property type="entry name" value="FeoA"/>
    <property type="match status" value="1"/>
</dbReference>
<protein>
    <submittedName>
        <fullName evidence="3">Ferrous iron transport protein A</fullName>
    </submittedName>
</protein>
<organism evidence="3 4">
    <name type="scientific">Sphingomonas longa</name>
    <dbReference type="NCBI Taxonomy" id="2778730"/>
    <lineage>
        <taxon>Bacteria</taxon>
        <taxon>Pseudomonadati</taxon>
        <taxon>Pseudomonadota</taxon>
        <taxon>Alphaproteobacteria</taxon>
        <taxon>Sphingomonadales</taxon>
        <taxon>Sphingomonadaceae</taxon>
        <taxon>Sphingomonas</taxon>
    </lineage>
</organism>
<dbReference type="SUPFAM" id="SSF50037">
    <property type="entry name" value="C-terminal domain of transcriptional repressors"/>
    <property type="match status" value="1"/>
</dbReference>
<comment type="caution">
    <text evidence="3">The sequence shown here is derived from an EMBL/GenBank/DDBJ whole genome shotgun (WGS) entry which is preliminary data.</text>
</comment>
<dbReference type="EMBL" id="JAFEMC010000003">
    <property type="protein sequence ID" value="MBM6576906.1"/>
    <property type="molecule type" value="Genomic_DNA"/>
</dbReference>
<feature type="domain" description="Ferrous iron transporter FeoA-like" evidence="2">
    <location>
        <begin position="4"/>
        <end position="80"/>
    </location>
</feature>
<dbReference type="Gene3D" id="2.30.30.90">
    <property type="match status" value="1"/>
</dbReference>